<dbReference type="Proteomes" id="UP000613580">
    <property type="component" value="Unassembled WGS sequence"/>
</dbReference>
<accession>A0A8H6SHQ8</accession>
<name>A0A8H6SHQ8_MYCCL</name>
<evidence type="ECO:0000313" key="1">
    <source>
        <dbReference type="EMBL" id="KAF7299870.1"/>
    </source>
</evidence>
<sequence length="148" mass="16730">MPYRCPHPLIAAQLRRDFPLIACGPYQIFLQHGRVDPLRRLCLAISSSDPTVDIVHIDQDNEDGYALAVTLLVRMNAGGPSVPLKDETIRKVACARDETALLCQNCGEDGRRMRRLRRNSHMSLTLYQECGDFMDGQMWIWAEDGADN</sequence>
<protein>
    <submittedName>
        <fullName evidence="1">Uncharacterized protein</fullName>
    </submittedName>
</protein>
<dbReference type="AlphaFoldDB" id="A0A8H6SHQ8"/>
<organism evidence="1 2">
    <name type="scientific">Mycena chlorophos</name>
    <name type="common">Agaric fungus</name>
    <name type="synonym">Agaricus chlorophos</name>
    <dbReference type="NCBI Taxonomy" id="658473"/>
    <lineage>
        <taxon>Eukaryota</taxon>
        <taxon>Fungi</taxon>
        <taxon>Dikarya</taxon>
        <taxon>Basidiomycota</taxon>
        <taxon>Agaricomycotina</taxon>
        <taxon>Agaricomycetes</taxon>
        <taxon>Agaricomycetidae</taxon>
        <taxon>Agaricales</taxon>
        <taxon>Marasmiineae</taxon>
        <taxon>Mycenaceae</taxon>
        <taxon>Mycena</taxon>
    </lineage>
</organism>
<proteinExistence type="predicted"/>
<dbReference type="EMBL" id="JACAZE010000014">
    <property type="protein sequence ID" value="KAF7299870.1"/>
    <property type="molecule type" value="Genomic_DNA"/>
</dbReference>
<comment type="caution">
    <text evidence="1">The sequence shown here is derived from an EMBL/GenBank/DDBJ whole genome shotgun (WGS) entry which is preliminary data.</text>
</comment>
<keyword evidence="2" id="KW-1185">Reference proteome</keyword>
<reference evidence="1" key="1">
    <citation type="submission" date="2020-05" db="EMBL/GenBank/DDBJ databases">
        <title>Mycena genomes resolve the evolution of fungal bioluminescence.</title>
        <authorList>
            <person name="Tsai I.J."/>
        </authorList>
    </citation>
    <scope>NUCLEOTIDE SEQUENCE</scope>
    <source>
        <strain evidence="1">110903Hualien_Pintung</strain>
    </source>
</reference>
<evidence type="ECO:0000313" key="2">
    <source>
        <dbReference type="Proteomes" id="UP000613580"/>
    </source>
</evidence>
<gene>
    <name evidence="1" type="ORF">HMN09_00994100</name>
</gene>